<dbReference type="PANTHER" id="PTHR10309">
    <property type="entry name" value="MANNOSE-6-PHOSPHATE ISOMERASE"/>
    <property type="match status" value="1"/>
</dbReference>
<evidence type="ECO:0000259" key="17">
    <source>
        <dbReference type="Pfam" id="PF20512"/>
    </source>
</evidence>
<dbReference type="KEGG" id="cput:CONPUDRAFT_133260"/>
<dbReference type="Pfam" id="PF20511">
    <property type="entry name" value="PMI_typeI_cat"/>
    <property type="match status" value="1"/>
</dbReference>
<evidence type="ECO:0000256" key="3">
    <source>
        <dbReference type="ARBA" id="ARBA00004666"/>
    </source>
</evidence>
<feature type="binding site" evidence="11">
    <location>
        <position position="111"/>
    </location>
    <ligand>
        <name>Zn(2+)</name>
        <dbReference type="ChEBI" id="CHEBI:29105"/>
    </ligand>
</feature>
<dbReference type="SUPFAM" id="SSF51182">
    <property type="entry name" value="RmlC-like cupins"/>
    <property type="match status" value="1"/>
</dbReference>
<evidence type="ECO:0000256" key="2">
    <source>
        <dbReference type="ARBA" id="ARBA00002564"/>
    </source>
</evidence>
<dbReference type="OrthoDB" id="6605218at2759"/>
<dbReference type="OMA" id="DIGLFCG"/>
<dbReference type="EMBL" id="JH711593">
    <property type="protein sequence ID" value="EIW74209.1"/>
    <property type="molecule type" value="Genomic_DNA"/>
</dbReference>
<dbReference type="AlphaFoldDB" id="R7SGP6"/>
<dbReference type="Pfam" id="PF20512">
    <property type="entry name" value="PMI_typeI_hel"/>
    <property type="match status" value="1"/>
</dbReference>
<evidence type="ECO:0000256" key="1">
    <source>
        <dbReference type="ARBA" id="ARBA00000757"/>
    </source>
</evidence>
<feature type="active site" evidence="10">
    <location>
        <position position="297"/>
    </location>
</feature>
<proteinExistence type="inferred from homology"/>
<reference evidence="19" key="1">
    <citation type="journal article" date="2012" name="Science">
        <title>The Paleozoic origin of enzymatic lignin decomposition reconstructed from 31 fungal genomes.</title>
        <authorList>
            <person name="Floudas D."/>
            <person name="Binder M."/>
            <person name="Riley R."/>
            <person name="Barry K."/>
            <person name="Blanchette R.A."/>
            <person name="Henrissat B."/>
            <person name="Martinez A.T."/>
            <person name="Otillar R."/>
            <person name="Spatafora J.W."/>
            <person name="Yadav J.S."/>
            <person name="Aerts A."/>
            <person name="Benoit I."/>
            <person name="Boyd A."/>
            <person name="Carlson A."/>
            <person name="Copeland A."/>
            <person name="Coutinho P.M."/>
            <person name="de Vries R.P."/>
            <person name="Ferreira P."/>
            <person name="Findley K."/>
            <person name="Foster B."/>
            <person name="Gaskell J."/>
            <person name="Glotzer D."/>
            <person name="Gorecki P."/>
            <person name="Heitman J."/>
            <person name="Hesse C."/>
            <person name="Hori C."/>
            <person name="Igarashi K."/>
            <person name="Jurgens J.A."/>
            <person name="Kallen N."/>
            <person name="Kersten P."/>
            <person name="Kohler A."/>
            <person name="Kuees U."/>
            <person name="Kumar T.K.A."/>
            <person name="Kuo A."/>
            <person name="LaButti K."/>
            <person name="Larrondo L.F."/>
            <person name="Lindquist E."/>
            <person name="Ling A."/>
            <person name="Lombard V."/>
            <person name="Lucas S."/>
            <person name="Lundell T."/>
            <person name="Martin R."/>
            <person name="McLaughlin D.J."/>
            <person name="Morgenstern I."/>
            <person name="Morin E."/>
            <person name="Murat C."/>
            <person name="Nagy L.G."/>
            <person name="Nolan M."/>
            <person name="Ohm R.A."/>
            <person name="Patyshakuliyeva A."/>
            <person name="Rokas A."/>
            <person name="Ruiz-Duenas F.J."/>
            <person name="Sabat G."/>
            <person name="Salamov A."/>
            <person name="Samejima M."/>
            <person name="Schmutz J."/>
            <person name="Slot J.C."/>
            <person name="St John F."/>
            <person name="Stenlid J."/>
            <person name="Sun H."/>
            <person name="Sun S."/>
            <person name="Syed K."/>
            <person name="Tsang A."/>
            <person name="Wiebenga A."/>
            <person name="Young D."/>
            <person name="Pisabarro A."/>
            <person name="Eastwood D.C."/>
            <person name="Martin F."/>
            <person name="Cullen D."/>
            <person name="Grigoriev I.V."/>
            <person name="Hibbett D.S."/>
        </authorList>
    </citation>
    <scope>NUCLEOTIDE SEQUENCE [LARGE SCALE GENOMIC DNA]</scope>
    <source>
        <strain evidence="19">RWD-64-598 SS2</strain>
    </source>
</reference>
<dbReference type="UniPathway" id="UPA00126">
    <property type="reaction ID" value="UER00423"/>
</dbReference>
<evidence type="ECO:0000313" key="19">
    <source>
        <dbReference type="Proteomes" id="UP000053558"/>
    </source>
</evidence>
<evidence type="ECO:0000256" key="6">
    <source>
        <dbReference type="ARBA" id="ARBA00018236"/>
    </source>
</evidence>
<feature type="domain" description="Phosphomannose isomerase type I helical insertion" evidence="17">
    <location>
        <begin position="186"/>
        <end position="259"/>
    </location>
</feature>
<dbReference type="PANTHER" id="PTHR10309:SF0">
    <property type="entry name" value="MANNOSE-6-PHOSPHATE ISOMERASE"/>
    <property type="match status" value="1"/>
</dbReference>
<dbReference type="CDD" id="cd07011">
    <property type="entry name" value="cupin_PMI_type_I_N"/>
    <property type="match status" value="1"/>
</dbReference>
<dbReference type="FunFam" id="1.10.441.10:FF:000001">
    <property type="entry name" value="Mannose-6-phosphate isomerase"/>
    <property type="match status" value="1"/>
</dbReference>
<keyword evidence="7 11" id="KW-0479">Metal-binding</keyword>
<dbReference type="RefSeq" id="XP_007775573.1">
    <property type="nucleotide sequence ID" value="XM_007777383.1"/>
</dbReference>
<dbReference type="GeneID" id="19200467"/>
<comment type="similarity">
    <text evidence="4 13">Belongs to the mannose-6-phosphate isomerase type 1 family.</text>
</comment>
<feature type="binding site" evidence="11">
    <location>
        <position position="138"/>
    </location>
    <ligand>
        <name>Zn(2+)</name>
        <dbReference type="ChEBI" id="CHEBI:29105"/>
    </ligand>
</feature>
<gene>
    <name evidence="18" type="ORF">CONPUDRAFT_133260</name>
</gene>
<dbReference type="InterPro" id="IPR016305">
    <property type="entry name" value="Mannose-6-P_Isomerase"/>
</dbReference>
<dbReference type="Gene3D" id="2.60.120.10">
    <property type="entry name" value="Jelly Rolls"/>
    <property type="match status" value="2"/>
</dbReference>
<dbReference type="NCBIfam" id="TIGR00218">
    <property type="entry name" value="manA"/>
    <property type="match status" value="1"/>
</dbReference>
<dbReference type="GO" id="GO:0008270">
    <property type="term" value="F:zinc ion binding"/>
    <property type="evidence" value="ECO:0007669"/>
    <property type="project" value="InterPro"/>
</dbReference>
<dbReference type="Gene3D" id="1.10.441.10">
    <property type="entry name" value="Phosphomannose Isomerase, domain 2"/>
    <property type="match status" value="1"/>
</dbReference>
<dbReference type="PROSITE" id="PS00965">
    <property type="entry name" value="PMI_I_1"/>
    <property type="match status" value="1"/>
</dbReference>
<evidence type="ECO:0000256" key="10">
    <source>
        <dbReference type="PIRSR" id="PIRSR001480-1"/>
    </source>
</evidence>
<dbReference type="InterPro" id="IPR046456">
    <property type="entry name" value="PMI_typeI_C"/>
</dbReference>
<dbReference type="FunFam" id="2.60.120.10:FF:000044">
    <property type="entry name" value="Mannose-6-phosphate isomerase"/>
    <property type="match status" value="1"/>
</dbReference>
<dbReference type="InterPro" id="IPR014710">
    <property type="entry name" value="RmlC-like_jellyroll"/>
</dbReference>
<feature type="domain" description="Phosphomannose isomerase type I catalytic" evidence="16">
    <location>
        <begin position="6"/>
        <end position="154"/>
    </location>
</feature>
<evidence type="ECO:0000256" key="12">
    <source>
        <dbReference type="RuleBase" id="RU000611"/>
    </source>
</evidence>
<dbReference type="PROSITE" id="PS00966">
    <property type="entry name" value="PMI_I_2"/>
    <property type="match status" value="1"/>
</dbReference>
<comment type="cofactor">
    <cofactor evidence="11 12">
        <name>Zn(2+)</name>
        <dbReference type="ChEBI" id="CHEBI:29105"/>
    </cofactor>
    <text evidence="11 12">Binds 1 zinc ion per subunit.</text>
</comment>
<dbReference type="InterPro" id="IPR011051">
    <property type="entry name" value="RmlC_Cupin_sf"/>
</dbReference>
<keyword evidence="9 12" id="KW-0413">Isomerase</keyword>
<dbReference type="GO" id="GO:0009298">
    <property type="term" value="P:GDP-mannose biosynthetic process"/>
    <property type="evidence" value="ECO:0007669"/>
    <property type="project" value="UniProtKB-UniPathway"/>
</dbReference>
<keyword evidence="19" id="KW-1185">Reference proteome</keyword>
<dbReference type="Proteomes" id="UP000053558">
    <property type="component" value="Unassembled WGS sequence"/>
</dbReference>
<evidence type="ECO:0000256" key="13">
    <source>
        <dbReference type="RuleBase" id="RU004189"/>
    </source>
</evidence>
<evidence type="ECO:0000256" key="9">
    <source>
        <dbReference type="ARBA" id="ARBA00023235"/>
    </source>
</evidence>
<evidence type="ECO:0000256" key="8">
    <source>
        <dbReference type="ARBA" id="ARBA00022833"/>
    </source>
</evidence>
<dbReference type="GO" id="GO:0005829">
    <property type="term" value="C:cytosol"/>
    <property type="evidence" value="ECO:0007669"/>
    <property type="project" value="TreeGrafter"/>
</dbReference>
<feature type="binding site" evidence="11">
    <location>
        <position position="278"/>
    </location>
    <ligand>
        <name>Zn(2+)</name>
        <dbReference type="ChEBI" id="CHEBI:29105"/>
    </ligand>
</feature>
<dbReference type="eggNOG" id="KOG2757">
    <property type="taxonomic scope" value="Eukaryota"/>
</dbReference>
<dbReference type="PIRSF" id="PIRSF001480">
    <property type="entry name" value="Mannose-6-phosphate_isomerase"/>
    <property type="match status" value="1"/>
</dbReference>
<evidence type="ECO:0000256" key="11">
    <source>
        <dbReference type="PIRSR" id="PIRSR001480-2"/>
    </source>
</evidence>
<dbReference type="GO" id="GO:0004476">
    <property type="term" value="F:mannose-6-phosphate isomerase activity"/>
    <property type="evidence" value="ECO:0007669"/>
    <property type="project" value="UniProtKB-EC"/>
</dbReference>
<evidence type="ECO:0000256" key="5">
    <source>
        <dbReference type="ARBA" id="ARBA00011956"/>
    </source>
</evidence>
<evidence type="ECO:0000256" key="14">
    <source>
        <dbReference type="RuleBase" id="RU004248"/>
    </source>
</evidence>
<dbReference type="EC" id="5.3.1.8" evidence="5 12"/>
<dbReference type="PRINTS" id="PR00714">
    <property type="entry name" value="MAN6PISMRASE"/>
</dbReference>
<evidence type="ECO:0000259" key="15">
    <source>
        <dbReference type="Pfam" id="PF01238"/>
    </source>
</evidence>
<accession>R7SGP6</accession>
<feature type="domain" description="Phosphomannose isomerase type I C-terminal" evidence="15">
    <location>
        <begin position="340"/>
        <end position="385"/>
    </location>
</feature>
<comment type="catalytic activity">
    <reaction evidence="1 12">
        <text>D-mannose 6-phosphate = D-fructose 6-phosphate</text>
        <dbReference type="Rhea" id="RHEA:12356"/>
        <dbReference type="ChEBI" id="CHEBI:58735"/>
        <dbReference type="ChEBI" id="CHEBI:61527"/>
        <dbReference type="EC" id="5.3.1.8"/>
    </reaction>
</comment>
<organism evidence="18 19">
    <name type="scientific">Coniophora puteana (strain RWD-64-598)</name>
    <name type="common">Brown rot fungus</name>
    <dbReference type="NCBI Taxonomy" id="741705"/>
    <lineage>
        <taxon>Eukaryota</taxon>
        <taxon>Fungi</taxon>
        <taxon>Dikarya</taxon>
        <taxon>Basidiomycota</taxon>
        <taxon>Agaricomycotina</taxon>
        <taxon>Agaricomycetes</taxon>
        <taxon>Agaricomycetidae</taxon>
        <taxon>Boletales</taxon>
        <taxon>Coniophorineae</taxon>
        <taxon>Coniophoraceae</taxon>
        <taxon>Coniophora</taxon>
    </lineage>
</organism>
<dbReference type="Pfam" id="PF01238">
    <property type="entry name" value="PMI_typeI_C"/>
    <property type="match status" value="1"/>
</dbReference>
<sequence length="422" mass="45023">MAVDPVFRIAPTSQSYDWGKVGEDSKVAQLSAGAGIPGFTVKQSTPYAELWMGTHTKSPSGVIGSSNTLPQLLAHCPQLIGTSISSRFDNKDGNLPFLFKVLAIEKALSIQTHPDKKTAEELHASHPDIYKDPNHKPEMALALTPFKALCGFMPVPSIQAYLRAVPEFAALIPPAITSAFLALTSSSPEADQKKRLRDLFAALMTADESQVKAQLAKLVARYEAAATAGGAGLDNVRELVLRLNEQFPGDIGVFCVFVLNYVTMAPGEAIFLGAGEPHAYVSGDIMECMANSDNVIRAGLTPKMRDVPNLISVLTYVPSAVSKHMVQPTPFPGAHSTLCYDPPVPDFTVLQTTLAPSKPEVHRAIAGPSIAIVVEGAGAVEWGSQKSLDLHSGNVIFIGADTPVSFTARSGTLVVYRAFVEE</sequence>
<dbReference type="CDD" id="cd02208">
    <property type="entry name" value="cupin_RmlC-like"/>
    <property type="match status" value="1"/>
</dbReference>
<evidence type="ECO:0000313" key="18">
    <source>
        <dbReference type="EMBL" id="EIW74209.1"/>
    </source>
</evidence>
<evidence type="ECO:0000256" key="4">
    <source>
        <dbReference type="ARBA" id="ARBA00010772"/>
    </source>
</evidence>
<dbReference type="GO" id="GO:0005975">
    <property type="term" value="P:carbohydrate metabolic process"/>
    <property type="evidence" value="ECO:0007669"/>
    <property type="project" value="InterPro"/>
</dbReference>
<evidence type="ECO:0000259" key="16">
    <source>
        <dbReference type="Pfam" id="PF20511"/>
    </source>
</evidence>
<dbReference type="InterPro" id="IPR018050">
    <property type="entry name" value="Pmannose_isomerase-type1_CS"/>
</dbReference>
<comment type="function">
    <text evidence="2">Involved in the synthesis of the GDP-mannose and dolichol-phosphate-mannose required for a number of critical mannosyl transfer reactions.</text>
</comment>
<protein>
    <recommendedName>
        <fullName evidence="6 12">Mannose-6-phosphate isomerase</fullName>
        <ecNumber evidence="5 12">5.3.1.8</ecNumber>
    </recommendedName>
</protein>
<dbReference type="InterPro" id="IPR001250">
    <property type="entry name" value="Man6P_Isoase-1"/>
</dbReference>
<name>R7SGP6_CONPW</name>
<comment type="pathway">
    <text evidence="3 14">Nucleotide-sugar biosynthesis; GDP-alpha-D-mannose biosynthesis; alpha-D-mannose 1-phosphate from D-fructose 6-phosphate: step 1/2.</text>
</comment>
<feature type="binding site" evidence="11">
    <location>
        <position position="113"/>
    </location>
    <ligand>
        <name>Zn(2+)</name>
        <dbReference type="ChEBI" id="CHEBI:29105"/>
    </ligand>
</feature>
<evidence type="ECO:0000256" key="7">
    <source>
        <dbReference type="ARBA" id="ARBA00022723"/>
    </source>
</evidence>
<dbReference type="InterPro" id="IPR046458">
    <property type="entry name" value="PMI_typeI_hel"/>
</dbReference>
<keyword evidence="8 11" id="KW-0862">Zinc</keyword>
<dbReference type="InterPro" id="IPR046457">
    <property type="entry name" value="PMI_typeI_cat"/>
</dbReference>